<organism evidence="3 4">
    <name type="scientific">Planomicrobium okeanokoites</name>
    <name type="common">Planococcus okeanokoites</name>
    <name type="synonym">Flavobacterium okeanokoites</name>
    <dbReference type="NCBI Taxonomy" id="244"/>
    <lineage>
        <taxon>Bacteria</taxon>
        <taxon>Bacillati</taxon>
        <taxon>Bacillota</taxon>
        <taxon>Bacilli</taxon>
        <taxon>Bacillales</taxon>
        <taxon>Caryophanaceae</taxon>
        <taxon>Planomicrobium</taxon>
    </lineage>
</organism>
<keyword evidence="4" id="KW-1185">Reference proteome</keyword>
<dbReference type="Pfam" id="PF24650">
    <property type="entry name" value="TT1_Tal"/>
    <property type="match status" value="1"/>
</dbReference>
<dbReference type="EMBL" id="JBHRUJ010000030">
    <property type="protein sequence ID" value="MFC3212732.1"/>
    <property type="molecule type" value="Genomic_DNA"/>
</dbReference>
<reference evidence="4" key="1">
    <citation type="journal article" date="2019" name="Int. J. Syst. Evol. Microbiol.">
        <title>The Global Catalogue of Microorganisms (GCM) 10K type strain sequencing project: providing services to taxonomists for standard genome sequencing and annotation.</title>
        <authorList>
            <consortium name="The Broad Institute Genomics Platform"/>
            <consortium name="The Broad Institute Genome Sequencing Center for Infectious Disease"/>
            <person name="Wu L."/>
            <person name="Ma J."/>
        </authorList>
    </citation>
    <scope>NUCLEOTIDE SEQUENCE [LARGE SCALE GENOMIC DNA]</scope>
    <source>
        <strain evidence="4">CCM 320</strain>
    </source>
</reference>
<dbReference type="Pfam" id="PF06605">
    <property type="entry name" value="Prophage_tail"/>
    <property type="match status" value="1"/>
</dbReference>
<evidence type="ECO:0000313" key="3">
    <source>
        <dbReference type="EMBL" id="MFC3212732.1"/>
    </source>
</evidence>
<comment type="caution">
    <text evidence="3">The sequence shown here is derived from an EMBL/GenBank/DDBJ whole genome shotgun (WGS) entry which is preliminary data.</text>
</comment>
<evidence type="ECO:0000259" key="1">
    <source>
        <dbReference type="Pfam" id="PF06605"/>
    </source>
</evidence>
<dbReference type="RefSeq" id="WP_117312543.1">
    <property type="nucleotide sequence ID" value="NZ_JBHRUJ010000030.1"/>
</dbReference>
<sequence length="625" mass="70016">MYVRDLEGNEYPLEATVTHDFELNGKPVLSFVAKPSKVNDVFLKELSEMWQVIDFDDVVHRIEYARKRGEGDRLSVDVKATPSFYDDFAVSRIYMRYDQHMTAAEAFGLIFADTDYNYVLVDPFYAVQWQGFGDGQTRLETFKRALERYKAEFRIVRNTVYIEQQIGVDTSFMYRYRLNASNIVQEIDASNLWTYARGYGDFAEGEEDNAALIREYYSPLASVAGIGKRDAPPYYNGSITTVETMDEAIKESVDNSLKISISTDVHDLRKQGYPLAHPNLGDRVYLTDERIGFDEEVRIYQMTIVRDWQGNVLDLKLVIGSPGLVKRHQAQLSQAVDRITDLINGNLPIPFNVLPNAVRLASDALKSALTELAFDNGIVATDPNDPNRLVVFNSAGVGISLDGGVTFDEAVTYLGINTSLLTAGDIHTNNIRIVGDSNFFFWDGTGLQAIDPTDVTRFVRLRSDGLYISKGAITIERPDGYKTINNGMSTFDVNIQGVEPMFFSPAVTLVQKSYAQWLSTRTASASVDFNQYSFKHEARYLKVRFRVLASGSNTAHFEIWKGGEKVASAQTSVSNDSDPSVQNGSTLTVDLGVPTGNSDTFQIRFRTSVSNEDAYAMVTRKWLEG</sequence>
<name>A0ABV7KTC2_PLAOK</name>
<feature type="domain" description="Tail spike" evidence="1">
    <location>
        <begin position="99"/>
        <end position="302"/>
    </location>
</feature>
<dbReference type="InterPro" id="IPR010572">
    <property type="entry name" value="Tail_dom"/>
</dbReference>
<protein>
    <submittedName>
        <fullName evidence="3">Phage tail protein</fullName>
    </submittedName>
</protein>
<gene>
    <name evidence="3" type="ORF">ACFOEJ_16815</name>
</gene>
<dbReference type="Gene3D" id="3.55.50.40">
    <property type="match status" value="1"/>
</dbReference>
<proteinExistence type="predicted"/>
<dbReference type="Proteomes" id="UP001595625">
    <property type="component" value="Unassembled WGS sequence"/>
</dbReference>
<dbReference type="InterPro" id="IPR056060">
    <property type="entry name" value="Tal_TT1_dom"/>
</dbReference>
<evidence type="ECO:0000259" key="2">
    <source>
        <dbReference type="Pfam" id="PF24650"/>
    </source>
</evidence>
<feature type="domain" description="Tal N-terminal tail tube TT1" evidence="2">
    <location>
        <begin position="3"/>
        <end position="82"/>
    </location>
</feature>
<accession>A0ABV7KTC2</accession>
<evidence type="ECO:0000313" key="4">
    <source>
        <dbReference type="Proteomes" id="UP001595625"/>
    </source>
</evidence>